<dbReference type="EMBL" id="HBIA01010867">
    <property type="protein sequence ID" value="CAE0233756.1"/>
    <property type="molecule type" value="Transcribed_RNA"/>
</dbReference>
<name>A0A7S3CPK5_9SPIT</name>
<accession>A0A7S3CPK5</accession>
<sequence>MLHSYEELKDIEREINNIDLERPGGKRRHELLNDKQKSFVARLADLEIEEEEREELLIEKQLGSKYMVTKRDLENDKTGSTLQGINNKLNKQLEIENLQSMVHGGEGMDIGKGFNEFLE</sequence>
<dbReference type="AlphaFoldDB" id="A0A7S3CPK5"/>
<protein>
    <submittedName>
        <fullName evidence="1">Uncharacterized protein</fullName>
    </submittedName>
</protein>
<proteinExistence type="predicted"/>
<reference evidence="1" key="1">
    <citation type="submission" date="2021-01" db="EMBL/GenBank/DDBJ databases">
        <authorList>
            <person name="Corre E."/>
            <person name="Pelletier E."/>
            <person name="Niang G."/>
            <person name="Scheremetjew M."/>
            <person name="Finn R."/>
            <person name="Kale V."/>
            <person name="Holt S."/>
            <person name="Cochrane G."/>
            <person name="Meng A."/>
            <person name="Brown T."/>
            <person name="Cohen L."/>
        </authorList>
    </citation>
    <scope>NUCLEOTIDE SEQUENCE</scope>
    <source>
        <strain evidence="1">Ras09</strain>
    </source>
</reference>
<gene>
    <name evidence="1" type="ORF">SRAS04492_LOCUS5558</name>
</gene>
<organism evidence="1">
    <name type="scientific">Strombidium rassoulzadegani</name>
    <dbReference type="NCBI Taxonomy" id="1082188"/>
    <lineage>
        <taxon>Eukaryota</taxon>
        <taxon>Sar</taxon>
        <taxon>Alveolata</taxon>
        <taxon>Ciliophora</taxon>
        <taxon>Intramacronucleata</taxon>
        <taxon>Spirotrichea</taxon>
        <taxon>Oligotrichia</taxon>
        <taxon>Strombidiidae</taxon>
        <taxon>Strombidium</taxon>
    </lineage>
</organism>
<evidence type="ECO:0000313" key="1">
    <source>
        <dbReference type="EMBL" id="CAE0233756.1"/>
    </source>
</evidence>